<reference evidence="2" key="1">
    <citation type="journal article" date="2024" name="Proc. Natl. Acad. Sci. U.S.A.">
        <title>Extraordinary preservation of gene collinearity over three hundred million years revealed in homosporous lycophytes.</title>
        <authorList>
            <person name="Li C."/>
            <person name="Wickell D."/>
            <person name="Kuo L.Y."/>
            <person name="Chen X."/>
            <person name="Nie B."/>
            <person name="Liao X."/>
            <person name="Peng D."/>
            <person name="Ji J."/>
            <person name="Jenkins J."/>
            <person name="Williams M."/>
            <person name="Shu S."/>
            <person name="Plott C."/>
            <person name="Barry K."/>
            <person name="Rajasekar S."/>
            <person name="Grimwood J."/>
            <person name="Han X."/>
            <person name="Sun S."/>
            <person name="Hou Z."/>
            <person name="He W."/>
            <person name="Dai G."/>
            <person name="Sun C."/>
            <person name="Schmutz J."/>
            <person name="Leebens-Mack J.H."/>
            <person name="Li F.W."/>
            <person name="Wang L."/>
        </authorList>
    </citation>
    <scope>NUCLEOTIDE SEQUENCE [LARGE SCALE GENOMIC DNA]</scope>
    <source>
        <strain evidence="2">cv. PW_Plant_1</strain>
    </source>
</reference>
<dbReference type="Proteomes" id="UP001162992">
    <property type="component" value="Chromosome 19"/>
</dbReference>
<organism evidence="1 2">
    <name type="scientific">Diphasiastrum complanatum</name>
    <name type="common">Issler's clubmoss</name>
    <name type="synonym">Lycopodium complanatum</name>
    <dbReference type="NCBI Taxonomy" id="34168"/>
    <lineage>
        <taxon>Eukaryota</taxon>
        <taxon>Viridiplantae</taxon>
        <taxon>Streptophyta</taxon>
        <taxon>Embryophyta</taxon>
        <taxon>Tracheophyta</taxon>
        <taxon>Lycopodiopsida</taxon>
        <taxon>Lycopodiales</taxon>
        <taxon>Lycopodiaceae</taxon>
        <taxon>Lycopodioideae</taxon>
        <taxon>Diphasiastrum</taxon>
    </lineage>
</organism>
<proteinExistence type="predicted"/>
<name>A0ACC2AT06_DIPCM</name>
<accession>A0ACC2AT06</accession>
<evidence type="ECO:0000313" key="2">
    <source>
        <dbReference type="Proteomes" id="UP001162992"/>
    </source>
</evidence>
<dbReference type="EMBL" id="CM055110">
    <property type="protein sequence ID" value="KAJ7520671.1"/>
    <property type="molecule type" value="Genomic_DNA"/>
</dbReference>
<evidence type="ECO:0000313" key="1">
    <source>
        <dbReference type="EMBL" id="KAJ7520671.1"/>
    </source>
</evidence>
<comment type="caution">
    <text evidence="1">The sequence shown here is derived from an EMBL/GenBank/DDBJ whole genome shotgun (WGS) entry which is preliminary data.</text>
</comment>
<protein>
    <submittedName>
        <fullName evidence="1">Uncharacterized protein</fullName>
    </submittedName>
</protein>
<gene>
    <name evidence="1" type="ORF">O6H91_19G016600</name>
</gene>
<keyword evidence="2" id="KW-1185">Reference proteome</keyword>
<sequence>MVSQVMMIIHDVLRLYPAATQLTRVVVKNMTIQGWSIPGGLRVWVPILQLHRDPEQWGDDALEFRPDRFAGGVSKACKNPQSYIPFSCGQRICVGQTHAMMEAKVALATILQHFSFQLSSKYKHGPTAGGILSPQYRMPVRFHRLTSFQEKG</sequence>